<dbReference type="InterPro" id="IPR007197">
    <property type="entry name" value="rSAM"/>
</dbReference>
<dbReference type="Proteomes" id="UP000243547">
    <property type="component" value="Unassembled WGS sequence"/>
</dbReference>
<dbReference type="PANTHER" id="PTHR42731">
    <property type="entry name" value="SLL1084 PROTEIN"/>
    <property type="match status" value="1"/>
</dbReference>
<keyword evidence="3" id="KW-1185">Reference proteome</keyword>
<name>A0A1M6NIN4_9FIRM</name>
<dbReference type="Pfam" id="PF04055">
    <property type="entry name" value="Radical_SAM"/>
    <property type="match status" value="1"/>
</dbReference>
<dbReference type="InterPro" id="IPR006638">
    <property type="entry name" value="Elp3/MiaA/NifB-like_rSAM"/>
</dbReference>
<dbReference type="InterPro" id="IPR045784">
    <property type="entry name" value="Radical_SAM_N2"/>
</dbReference>
<evidence type="ECO:0000259" key="1">
    <source>
        <dbReference type="PROSITE" id="PS51918"/>
    </source>
</evidence>
<dbReference type="RefSeq" id="WP_072907026.1">
    <property type="nucleotide sequence ID" value="NZ_FRAI01000010.1"/>
</dbReference>
<dbReference type="Pfam" id="PF19864">
    <property type="entry name" value="Radical_SAM_N2"/>
    <property type="match status" value="1"/>
</dbReference>
<accession>A0A1M6NIN4</accession>
<dbReference type="SUPFAM" id="SSF102114">
    <property type="entry name" value="Radical SAM enzymes"/>
    <property type="match status" value="1"/>
</dbReference>
<dbReference type="STRING" id="1120989.SAMN02745227_01135"/>
<dbReference type="SMART" id="SM00729">
    <property type="entry name" value="Elp3"/>
    <property type="match status" value="1"/>
</dbReference>
<evidence type="ECO:0000313" key="2">
    <source>
        <dbReference type="EMBL" id="SHJ95422.1"/>
    </source>
</evidence>
<dbReference type="InterPro" id="IPR058240">
    <property type="entry name" value="rSAM_sf"/>
</dbReference>
<reference evidence="3" key="1">
    <citation type="submission" date="2016-11" db="EMBL/GenBank/DDBJ databases">
        <authorList>
            <person name="Varghese N."/>
            <person name="Submissions S."/>
        </authorList>
    </citation>
    <scope>NUCLEOTIDE SEQUENCE [LARGE SCALE GENOMIC DNA]</scope>
    <source>
        <strain evidence="3">DSM 14826</strain>
    </source>
</reference>
<dbReference type="GO" id="GO:0003824">
    <property type="term" value="F:catalytic activity"/>
    <property type="evidence" value="ECO:0007669"/>
    <property type="project" value="InterPro"/>
</dbReference>
<dbReference type="Gene3D" id="3.40.50.280">
    <property type="entry name" value="Cobalamin-binding domain"/>
    <property type="match status" value="1"/>
</dbReference>
<dbReference type="PANTHER" id="PTHR42731:SF1">
    <property type="entry name" value="RADICAL SAM DOMAIN PROTEIN"/>
    <property type="match status" value="1"/>
</dbReference>
<dbReference type="GO" id="GO:0051536">
    <property type="term" value="F:iron-sulfur cluster binding"/>
    <property type="evidence" value="ECO:0007669"/>
    <property type="project" value="InterPro"/>
</dbReference>
<gene>
    <name evidence="2" type="ORF">SAMN02745227_01135</name>
</gene>
<protein>
    <submittedName>
        <fullName evidence="2">Radical SAM family uncharacterized protein</fullName>
    </submittedName>
</protein>
<feature type="domain" description="Radical SAM core" evidence="1">
    <location>
        <begin position="254"/>
        <end position="489"/>
    </location>
</feature>
<evidence type="ECO:0000313" key="3">
    <source>
        <dbReference type="Proteomes" id="UP000243547"/>
    </source>
</evidence>
<dbReference type="InterPro" id="IPR023862">
    <property type="entry name" value="CHP03960_rSAM"/>
</dbReference>
<dbReference type="SFLD" id="SFLDS00029">
    <property type="entry name" value="Radical_SAM"/>
    <property type="match status" value="1"/>
</dbReference>
<dbReference type="CDD" id="cd01335">
    <property type="entry name" value="Radical_SAM"/>
    <property type="match status" value="1"/>
</dbReference>
<dbReference type="PROSITE" id="PS51918">
    <property type="entry name" value="RADICAL_SAM"/>
    <property type="match status" value="1"/>
</dbReference>
<dbReference type="AlphaFoldDB" id="A0A1M6NIN4"/>
<dbReference type="OrthoDB" id="9806827at2"/>
<dbReference type="EMBL" id="FRAI01000010">
    <property type="protein sequence ID" value="SHJ95422.1"/>
    <property type="molecule type" value="Genomic_DNA"/>
</dbReference>
<dbReference type="Gene3D" id="3.80.30.20">
    <property type="entry name" value="tm_1862 like domain"/>
    <property type="match status" value="1"/>
</dbReference>
<sequence length="619" mass="71409">MQHNLYTEILHKVEKPSRYTGNEWNIIKKDLDKVDVSMLLAFPDVYEVAMSHLGFKILYHIINSREEFAAERVNAPWLDFEEQLRENNLPLCSLESQQPIDQFDVIGFTLQYEMSYTNILNILDLGKIPVLADQRRDKDPIIIAGGPCAFNPEPLHNIIDVFIIGEGEEVILEFLDAVKKWKKRGGNKGELFQDLVQIPGIYIPKFYEAKYDDSGKYIGTFPISEKYPKVITKRYIKDISSAEFPKSVIVPFMEIVHDRIMLEICRGCSRGCRFCQAGILYRPVREKKLQLLMEQVEHLVKNTGYGEISLSSLSSADYSEIQRLTKELLEKYKDQSISVSLPSLRVDSFSIELAQMVQQVRKTGLTFAPEAGTQRLRDVINKNVTEENLIKAVEDAFKAGWNRVKLYFMIGLPTETYEDLDGIVDLANKVVAAYKKWGKNLSRFSVTVSTSSFVPKPHTPFQWFPQLSKGELINRQNYLKEKLRSKYINYNWHEVDISYLEGVFAKGDRQLSHVLYRAWQKGCKMDGWSDHFKFEKWMEAFEELGINPDNYVYGKIDIDSPLPWDHIFSGVNKKYLAMEYKKALEGKLTEDCSFSRCGGCGVCHNLQYDVQKVRRGSDV</sequence>
<organism evidence="2 3">
    <name type="scientific">Anaerobranca californiensis DSM 14826</name>
    <dbReference type="NCBI Taxonomy" id="1120989"/>
    <lineage>
        <taxon>Bacteria</taxon>
        <taxon>Bacillati</taxon>
        <taxon>Bacillota</taxon>
        <taxon>Clostridia</taxon>
        <taxon>Eubacteriales</taxon>
        <taxon>Proteinivoracaceae</taxon>
        <taxon>Anaerobranca</taxon>
    </lineage>
</organism>
<dbReference type="InterPro" id="IPR023404">
    <property type="entry name" value="rSAM_horseshoe"/>
</dbReference>
<dbReference type="NCBIfam" id="TIGR03960">
    <property type="entry name" value="rSAM_fuse_unch"/>
    <property type="match status" value="1"/>
</dbReference>
<proteinExistence type="predicted"/>
<dbReference type="SFLD" id="SFLDG01082">
    <property type="entry name" value="B12-binding_domain_containing"/>
    <property type="match status" value="1"/>
</dbReference>